<proteinExistence type="predicted"/>
<name>A0ABT2TRI5_9FIRM</name>
<reference evidence="1 2" key="1">
    <citation type="journal article" date="2021" name="ISME Commun">
        <title>Automated analysis of genomic sequences facilitates high-throughput and comprehensive description of bacteria.</title>
        <authorList>
            <person name="Hitch T.C.A."/>
        </authorList>
    </citation>
    <scope>NUCLEOTIDE SEQUENCE [LARGE SCALE GENOMIC DNA]</scope>
    <source>
        <strain evidence="1 2">Sanger_23</strain>
    </source>
</reference>
<dbReference type="RefSeq" id="WP_158420928.1">
    <property type="nucleotide sequence ID" value="NZ_JAOQJL010000008.1"/>
</dbReference>
<sequence>MRKFFCCISVFFILGILCLGYYLTYTGGKDVSQGLALGQITTGRSVNAGEKKGEYGIYYLQLEGDTVVIYENNKQTVYDRIPIHRDSLPKELLQQLKKGKYIKNKRELYAFLENYSS</sequence>
<gene>
    <name evidence="1" type="ORF">OCV61_05360</name>
</gene>
<dbReference type="Proteomes" id="UP001652409">
    <property type="component" value="Unassembled WGS sequence"/>
</dbReference>
<accession>A0ABT2TRI5</accession>
<keyword evidence="2" id="KW-1185">Reference proteome</keyword>
<dbReference type="EMBL" id="JAOQJL010000008">
    <property type="protein sequence ID" value="MCU6764841.1"/>
    <property type="molecule type" value="Genomic_DNA"/>
</dbReference>
<evidence type="ECO:0000313" key="2">
    <source>
        <dbReference type="Proteomes" id="UP001652409"/>
    </source>
</evidence>
<evidence type="ECO:0008006" key="3">
    <source>
        <dbReference type="Google" id="ProtNLM"/>
    </source>
</evidence>
<organism evidence="1 2">
    <name type="scientific">Blautia ammoniilytica</name>
    <dbReference type="NCBI Taxonomy" id="2981782"/>
    <lineage>
        <taxon>Bacteria</taxon>
        <taxon>Bacillati</taxon>
        <taxon>Bacillota</taxon>
        <taxon>Clostridia</taxon>
        <taxon>Lachnospirales</taxon>
        <taxon>Lachnospiraceae</taxon>
        <taxon>Blautia</taxon>
    </lineage>
</organism>
<comment type="caution">
    <text evidence="1">The sequence shown here is derived from an EMBL/GenBank/DDBJ whole genome shotgun (WGS) entry which is preliminary data.</text>
</comment>
<evidence type="ECO:0000313" key="1">
    <source>
        <dbReference type="EMBL" id="MCU6764841.1"/>
    </source>
</evidence>
<protein>
    <recommendedName>
        <fullName evidence="3">Bypass of forespore C C-terminal domain-containing protein</fullName>
    </recommendedName>
</protein>